<dbReference type="HOGENOM" id="CLU_2754652_0_0_3"/>
<name>A8G636_PROM2</name>
<dbReference type="PANTHER" id="PTHR30576:SF0">
    <property type="entry name" value="UNDECAPRENYL-PHOSPHATE N-ACETYLGALACTOSAMINYL 1-PHOSPHATE TRANSFERASE-RELATED"/>
    <property type="match status" value="1"/>
</dbReference>
<evidence type="ECO:0000256" key="1">
    <source>
        <dbReference type="ARBA" id="ARBA00006464"/>
    </source>
</evidence>
<dbReference type="Pfam" id="PF02397">
    <property type="entry name" value="Bac_transf"/>
    <property type="match status" value="1"/>
</dbReference>
<dbReference type="PANTHER" id="PTHR30576">
    <property type="entry name" value="COLANIC BIOSYNTHESIS UDP-GLUCOSE LIPID CARRIER TRANSFERASE"/>
    <property type="match status" value="1"/>
</dbReference>
<feature type="domain" description="Bacterial sugar transferase" evidence="2">
    <location>
        <begin position="1"/>
        <end position="59"/>
    </location>
</feature>
<dbReference type="eggNOG" id="COG2148">
    <property type="taxonomic scope" value="Bacteria"/>
</dbReference>
<dbReference type="STRING" id="93060.P9215_14541"/>
<accession>A8G636</accession>
<dbReference type="InterPro" id="IPR003362">
    <property type="entry name" value="Bact_transf"/>
</dbReference>
<sequence length="70" mass="8131">MKIDAEKKGPQWSTRNDQRITKIGRIIRKMRIDELPQLISVFKGEMSLIGPRPERPEINSLLMKKSLSII</sequence>
<reference evidence="3 4" key="1">
    <citation type="journal article" date="2007" name="PLoS Genet.">
        <title>Patterns and implications of gene gain and loss in the evolution of Prochlorococcus.</title>
        <authorList>
            <person name="Kettler G.C."/>
            <person name="Martiny A.C."/>
            <person name="Huang K."/>
            <person name="Zucker J."/>
            <person name="Coleman M.L."/>
            <person name="Rodrigue S."/>
            <person name="Chen F."/>
            <person name="Lapidus A."/>
            <person name="Ferriera S."/>
            <person name="Johnson J."/>
            <person name="Steglich C."/>
            <person name="Church G.M."/>
            <person name="Richardson P."/>
            <person name="Chisholm S.W."/>
        </authorList>
    </citation>
    <scope>NUCLEOTIDE SEQUENCE [LARGE SCALE GENOMIC DNA]</scope>
    <source>
        <strain evidence="3 4">MIT 9215</strain>
    </source>
</reference>
<organism evidence="3 4">
    <name type="scientific">Prochlorococcus marinus (strain MIT 9215)</name>
    <dbReference type="NCBI Taxonomy" id="93060"/>
    <lineage>
        <taxon>Bacteria</taxon>
        <taxon>Bacillati</taxon>
        <taxon>Cyanobacteriota</taxon>
        <taxon>Cyanophyceae</taxon>
        <taxon>Synechococcales</taxon>
        <taxon>Prochlorococcaceae</taxon>
        <taxon>Prochlorococcus</taxon>
    </lineage>
</organism>
<evidence type="ECO:0000313" key="4">
    <source>
        <dbReference type="Proteomes" id="UP000002014"/>
    </source>
</evidence>
<dbReference type="EMBL" id="CP000825">
    <property type="protein sequence ID" value="ABV51067.1"/>
    <property type="molecule type" value="Genomic_DNA"/>
</dbReference>
<dbReference type="KEGG" id="pmh:P9215_14541"/>
<dbReference type="Proteomes" id="UP000002014">
    <property type="component" value="Chromosome"/>
</dbReference>
<evidence type="ECO:0000313" key="3">
    <source>
        <dbReference type="EMBL" id="ABV51067.1"/>
    </source>
</evidence>
<protein>
    <recommendedName>
        <fullName evidence="2">Bacterial sugar transferase domain-containing protein</fullName>
    </recommendedName>
</protein>
<gene>
    <name evidence="3" type="ordered locus">P9215_14541</name>
</gene>
<evidence type="ECO:0000259" key="2">
    <source>
        <dbReference type="Pfam" id="PF02397"/>
    </source>
</evidence>
<proteinExistence type="inferred from homology"/>
<dbReference type="AlphaFoldDB" id="A8G636"/>
<comment type="similarity">
    <text evidence="1">Belongs to the bacterial sugar transferase family.</text>
</comment>
<dbReference type="GO" id="GO:0016780">
    <property type="term" value="F:phosphotransferase activity, for other substituted phosphate groups"/>
    <property type="evidence" value="ECO:0007669"/>
    <property type="project" value="TreeGrafter"/>
</dbReference>